<protein>
    <submittedName>
        <fullName evidence="1">Uncharacterized protein</fullName>
    </submittedName>
</protein>
<dbReference type="Proteomes" id="UP000183339">
    <property type="component" value="Unassembled WGS sequence"/>
</dbReference>
<sequence length="92" mass="10465">MRDRSSRVTGSSEGALQSRCQTIFPESLFRFSFNRAGSGKSCQLQEVWGMNFRYPKKGREQNVMCAAFLFEGEAILISLLTGHSLENIRIER</sequence>
<dbReference type="AlphaFoldDB" id="A0A1I0ETD3"/>
<name>A0A1I0ETD3_9PROT</name>
<proteinExistence type="predicted"/>
<gene>
    <name evidence="1" type="ORF">SAMN05216412_10780</name>
</gene>
<dbReference type="EMBL" id="FOHI01000007">
    <property type="protein sequence ID" value="SET48775.1"/>
    <property type="molecule type" value="Genomic_DNA"/>
</dbReference>
<evidence type="ECO:0000313" key="2">
    <source>
        <dbReference type="Proteomes" id="UP000183339"/>
    </source>
</evidence>
<accession>A0A1I0ETD3</accession>
<organism evidence="1 2">
    <name type="scientific">Nitrosospira multiformis</name>
    <dbReference type="NCBI Taxonomy" id="1231"/>
    <lineage>
        <taxon>Bacteria</taxon>
        <taxon>Pseudomonadati</taxon>
        <taxon>Pseudomonadota</taxon>
        <taxon>Betaproteobacteria</taxon>
        <taxon>Nitrosomonadales</taxon>
        <taxon>Nitrosomonadaceae</taxon>
        <taxon>Nitrosospira</taxon>
    </lineage>
</organism>
<evidence type="ECO:0000313" key="1">
    <source>
        <dbReference type="EMBL" id="SET48775.1"/>
    </source>
</evidence>
<reference evidence="1 2" key="1">
    <citation type="submission" date="2016-10" db="EMBL/GenBank/DDBJ databases">
        <authorList>
            <person name="de Groot N.N."/>
        </authorList>
    </citation>
    <scope>NUCLEOTIDE SEQUENCE [LARGE SCALE GENOMIC DNA]</scope>
    <source>
        <strain evidence="1 2">Nl7</strain>
    </source>
</reference>